<dbReference type="Proteomes" id="UP000274100">
    <property type="component" value="Chromosome"/>
</dbReference>
<dbReference type="PANTHER" id="PTHR46797">
    <property type="entry name" value="HTH-TYPE TRANSCRIPTIONAL REGULATOR"/>
    <property type="match status" value="1"/>
</dbReference>
<dbReference type="KEGG" id="mcun:NCTC10297_00259"/>
<dbReference type="AlphaFoldDB" id="A0A448GUF2"/>
<name>A0A448GUF2_9GAMM</name>
<dbReference type="SUPFAM" id="SSF47413">
    <property type="entry name" value="lambda repressor-like DNA-binding domains"/>
    <property type="match status" value="1"/>
</dbReference>
<dbReference type="RefSeq" id="WP_126329544.1">
    <property type="nucleotide sequence ID" value="NZ_LR134343.1"/>
</dbReference>
<dbReference type="GO" id="GO:0005829">
    <property type="term" value="C:cytosol"/>
    <property type="evidence" value="ECO:0007669"/>
    <property type="project" value="TreeGrafter"/>
</dbReference>
<dbReference type="InterPro" id="IPR010982">
    <property type="entry name" value="Lambda_DNA-bd_dom_sf"/>
</dbReference>
<dbReference type="CDD" id="cd00093">
    <property type="entry name" value="HTH_XRE"/>
    <property type="match status" value="1"/>
</dbReference>
<evidence type="ECO:0000256" key="2">
    <source>
        <dbReference type="ARBA" id="ARBA00023125"/>
    </source>
</evidence>
<dbReference type="PROSITE" id="PS50943">
    <property type="entry name" value="HTH_CROC1"/>
    <property type="match status" value="1"/>
</dbReference>
<sequence>MILQKVGEKLRKLRTSQGLSQEKLALEAEIDRTYLTGIEQGKRNPSLKTLEKILNALGVSFQQFFKEIDC</sequence>
<keyword evidence="1" id="KW-0805">Transcription regulation</keyword>
<evidence type="ECO:0000313" key="6">
    <source>
        <dbReference type="Proteomes" id="UP000274100"/>
    </source>
</evidence>
<evidence type="ECO:0000256" key="1">
    <source>
        <dbReference type="ARBA" id="ARBA00023015"/>
    </source>
</evidence>
<reference evidence="5 6" key="1">
    <citation type="submission" date="2018-12" db="EMBL/GenBank/DDBJ databases">
        <authorList>
            <consortium name="Pathogen Informatics"/>
        </authorList>
    </citation>
    <scope>NUCLEOTIDE SEQUENCE [LARGE SCALE GENOMIC DNA]</scope>
    <source>
        <strain evidence="5 6">NCTC10297</strain>
    </source>
</reference>
<accession>A0A448GUF2</accession>
<dbReference type="GO" id="GO:0003700">
    <property type="term" value="F:DNA-binding transcription factor activity"/>
    <property type="evidence" value="ECO:0007669"/>
    <property type="project" value="TreeGrafter"/>
</dbReference>
<feature type="domain" description="HTH cro/C1-type" evidence="4">
    <location>
        <begin position="10"/>
        <end position="64"/>
    </location>
</feature>
<dbReference type="GO" id="GO:0003677">
    <property type="term" value="F:DNA binding"/>
    <property type="evidence" value="ECO:0007669"/>
    <property type="project" value="UniProtKB-KW"/>
</dbReference>
<dbReference type="PANTHER" id="PTHR46797:SF23">
    <property type="entry name" value="HTH-TYPE TRANSCRIPTIONAL REGULATOR SUTR"/>
    <property type="match status" value="1"/>
</dbReference>
<evidence type="ECO:0000256" key="3">
    <source>
        <dbReference type="ARBA" id="ARBA00023163"/>
    </source>
</evidence>
<gene>
    <name evidence="5" type="primary">puuR</name>
    <name evidence="5" type="ORF">NCTC10297_00259</name>
</gene>
<proteinExistence type="predicted"/>
<dbReference type="Pfam" id="PF01381">
    <property type="entry name" value="HTH_3"/>
    <property type="match status" value="1"/>
</dbReference>
<dbReference type="InterPro" id="IPR001387">
    <property type="entry name" value="Cro/C1-type_HTH"/>
</dbReference>
<dbReference type="EMBL" id="LR134343">
    <property type="protein sequence ID" value="VEG12339.1"/>
    <property type="molecule type" value="Genomic_DNA"/>
</dbReference>
<keyword evidence="3" id="KW-0804">Transcription</keyword>
<keyword evidence="2" id="KW-0238">DNA-binding</keyword>
<evidence type="ECO:0000259" key="4">
    <source>
        <dbReference type="PROSITE" id="PS50943"/>
    </source>
</evidence>
<evidence type="ECO:0000313" key="5">
    <source>
        <dbReference type="EMBL" id="VEG12339.1"/>
    </source>
</evidence>
<protein>
    <submittedName>
        <fullName evidence="5">HTH-type transcriptional regulator PuuR</fullName>
    </submittedName>
</protein>
<dbReference type="REBASE" id="288007">
    <property type="entry name" value="C.Mcu10297ORF261P"/>
</dbReference>
<dbReference type="Gene3D" id="1.10.260.40">
    <property type="entry name" value="lambda repressor-like DNA-binding domains"/>
    <property type="match status" value="1"/>
</dbReference>
<dbReference type="OrthoDB" id="9800901at2"/>
<organism evidence="5 6">
    <name type="scientific">Moraxella cuniculi</name>
    <dbReference type="NCBI Taxonomy" id="34061"/>
    <lineage>
        <taxon>Bacteria</taxon>
        <taxon>Pseudomonadati</taxon>
        <taxon>Pseudomonadota</taxon>
        <taxon>Gammaproteobacteria</taxon>
        <taxon>Moraxellales</taxon>
        <taxon>Moraxellaceae</taxon>
        <taxon>Moraxella</taxon>
    </lineage>
</organism>
<dbReference type="InterPro" id="IPR050807">
    <property type="entry name" value="TransReg_Diox_bact_type"/>
</dbReference>
<dbReference type="SMART" id="SM00530">
    <property type="entry name" value="HTH_XRE"/>
    <property type="match status" value="1"/>
</dbReference>